<dbReference type="InterPro" id="IPR006528">
    <property type="entry name" value="Phage_head_morphogenesis_dom"/>
</dbReference>
<dbReference type="EMBL" id="AJXU01000051">
    <property type="protein sequence ID" value="EIL88540.1"/>
    <property type="molecule type" value="Genomic_DNA"/>
</dbReference>
<organism evidence="2 3">
    <name type="scientific">Rhodanobacter fulvus Jip2</name>
    <dbReference type="NCBI Taxonomy" id="1163408"/>
    <lineage>
        <taxon>Bacteria</taxon>
        <taxon>Pseudomonadati</taxon>
        <taxon>Pseudomonadota</taxon>
        <taxon>Gammaproteobacteria</taxon>
        <taxon>Lysobacterales</taxon>
        <taxon>Rhodanobacteraceae</taxon>
        <taxon>Rhodanobacter</taxon>
    </lineage>
</organism>
<dbReference type="NCBIfam" id="TIGR01641">
    <property type="entry name" value="phageSPP1_gp7"/>
    <property type="match status" value="1"/>
</dbReference>
<protein>
    <submittedName>
        <fullName evidence="2">Head morphogenesis protein</fullName>
    </submittedName>
</protein>
<dbReference type="Pfam" id="PF04233">
    <property type="entry name" value="Phage_Mu_F"/>
    <property type="match status" value="1"/>
</dbReference>
<proteinExistence type="predicted"/>
<keyword evidence="3" id="KW-1185">Reference proteome</keyword>
<gene>
    <name evidence="2" type="ORF">UU9_12353</name>
</gene>
<dbReference type="STRING" id="1163408.UU9_12353"/>
<dbReference type="RefSeq" id="WP_007082100.1">
    <property type="nucleotide sequence ID" value="NZ_AJXU01000051.1"/>
</dbReference>
<reference evidence="2 3" key="1">
    <citation type="journal article" date="2012" name="J. Bacteriol.">
        <title>Genome sequences for six rhodanobacter strains, isolated from soils and the terrestrial subsurface, with variable denitrification capabilities.</title>
        <authorList>
            <person name="Kostka J.E."/>
            <person name="Green S.J."/>
            <person name="Rishishwar L."/>
            <person name="Prakash O."/>
            <person name="Katz L.S."/>
            <person name="Marino-Ramirez L."/>
            <person name="Jordan I.K."/>
            <person name="Munk C."/>
            <person name="Ivanova N."/>
            <person name="Mikhailova N."/>
            <person name="Watson D.B."/>
            <person name="Brown S.D."/>
            <person name="Palumbo A.V."/>
            <person name="Brooks S.C."/>
        </authorList>
    </citation>
    <scope>NUCLEOTIDE SEQUENCE [LARGE SCALE GENOMIC DNA]</scope>
    <source>
        <strain evidence="3">Jip2T</strain>
    </source>
</reference>
<evidence type="ECO:0000313" key="3">
    <source>
        <dbReference type="Proteomes" id="UP000004210"/>
    </source>
</evidence>
<sequence length="224" mass="24929">MARQIDDLVRGQFGEDTDPAEVTPRIVETLQRYASTLTSWAGSVADRMILDVDRLDRQEWMSRSEEIGRGLMDEILHAPTGEAFRDIQARQVALIRSLPTDAAERVQKLAMEAVVGGTRAKDVAAEIMRTGEVTKSRANLIAVTEVSRAQTGLVQARSMFVGSVEYDWITAGDTDVRPDHRRLSGKIIRWDDPPIADTRNGARAHAGCIYRCRCWAKPRIPGVN</sequence>
<evidence type="ECO:0000259" key="1">
    <source>
        <dbReference type="Pfam" id="PF04233"/>
    </source>
</evidence>
<dbReference type="Proteomes" id="UP000004210">
    <property type="component" value="Unassembled WGS sequence"/>
</dbReference>
<dbReference type="AlphaFoldDB" id="I4VMU9"/>
<dbReference type="eggNOG" id="COG2369">
    <property type="taxonomic scope" value="Bacteria"/>
</dbReference>
<evidence type="ECO:0000313" key="2">
    <source>
        <dbReference type="EMBL" id="EIL88540.1"/>
    </source>
</evidence>
<accession>I4VMU9</accession>
<feature type="domain" description="Phage head morphogenesis" evidence="1">
    <location>
        <begin position="105"/>
        <end position="214"/>
    </location>
</feature>
<name>I4VMU9_9GAMM</name>
<comment type="caution">
    <text evidence="2">The sequence shown here is derived from an EMBL/GenBank/DDBJ whole genome shotgun (WGS) entry which is preliminary data.</text>
</comment>
<dbReference type="PATRIC" id="fig|1163408.3.peg.2519"/>